<keyword evidence="10 12" id="KW-0012">Acyltransferase</keyword>
<keyword evidence="3" id="KW-0444">Lipid biosynthesis</keyword>
<comment type="subcellular location">
    <subcellularLocation>
        <location evidence="1 11">Endoplasmic reticulum membrane</location>
        <topology evidence="1 11">Multi-pass membrane protein</topology>
    </subcellularLocation>
</comment>
<keyword evidence="13" id="KW-1185">Reference proteome</keyword>
<reference evidence="12 13" key="1">
    <citation type="journal article" date="2014" name="Nat. Commun.">
        <title>Klebsormidium flaccidum genome reveals primary factors for plant terrestrial adaptation.</title>
        <authorList>
            <person name="Hori K."/>
            <person name="Maruyama F."/>
            <person name="Fujisawa T."/>
            <person name="Togashi T."/>
            <person name="Yamamoto N."/>
            <person name="Seo M."/>
            <person name="Sato S."/>
            <person name="Yamada T."/>
            <person name="Mori H."/>
            <person name="Tajima N."/>
            <person name="Moriyama T."/>
            <person name="Ikeuchi M."/>
            <person name="Watanabe M."/>
            <person name="Wada H."/>
            <person name="Kobayashi K."/>
            <person name="Saito M."/>
            <person name="Masuda T."/>
            <person name="Sasaki-Sekimoto Y."/>
            <person name="Mashiguchi K."/>
            <person name="Awai K."/>
            <person name="Shimojima M."/>
            <person name="Masuda S."/>
            <person name="Iwai M."/>
            <person name="Nobusawa T."/>
            <person name="Narise T."/>
            <person name="Kondo S."/>
            <person name="Saito H."/>
            <person name="Sato R."/>
            <person name="Murakawa M."/>
            <person name="Ihara Y."/>
            <person name="Oshima-Yamada Y."/>
            <person name="Ohtaka K."/>
            <person name="Satoh M."/>
            <person name="Sonobe K."/>
            <person name="Ishii M."/>
            <person name="Ohtani R."/>
            <person name="Kanamori-Sato M."/>
            <person name="Honoki R."/>
            <person name="Miyazaki D."/>
            <person name="Mochizuki H."/>
            <person name="Umetsu J."/>
            <person name="Higashi K."/>
            <person name="Shibata D."/>
            <person name="Kamiya Y."/>
            <person name="Sato N."/>
            <person name="Nakamura Y."/>
            <person name="Tabata S."/>
            <person name="Ida S."/>
            <person name="Kurokawa K."/>
            <person name="Ohta H."/>
        </authorList>
    </citation>
    <scope>NUCLEOTIDE SEQUENCE [LARGE SCALE GENOMIC DNA]</scope>
    <source>
        <strain evidence="12 13">NIES-2285</strain>
    </source>
</reference>
<evidence type="ECO:0000313" key="12">
    <source>
        <dbReference type="EMBL" id="GAQ78598.1"/>
    </source>
</evidence>
<keyword evidence="7 11" id="KW-1133">Transmembrane helix</keyword>
<keyword evidence="8" id="KW-0443">Lipid metabolism</keyword>
<evidence type="ECO:0000256" key="6">
    <source>
        <dbReference type="ARBA" id="ARBA00022824"/>
    </source>
</evidence>
<dbReference type="EC" id="2.3.1.-" evidence="11"/>
<evidence type="ECO:0000256" key="3">
    <source>
        <dbReference type="ARBA" id="ARBA00022516"/>
    </source>
</evidence>
<dbReference type="OMA" id="IMGVACT"/>
<evidence type="ECO:0000256" key="4">
    <source>
        <dbReference type="ARBA" id="ARBA00022679"/>
    </source>
</evidence>
<dbReference type="EMBL" id="DF236965">
    <property type="protein sequence ID" value="GAQ78598.1"/>
    <property type="molecule type" value="Genomic_DNA"/>
</dbReference>
<keyword evidence="5 11" id="KW-0812">Transmembrane</keyword>
<evidence type="ECO:0000256" key="10">
    <source>
        <dbReference type="ARBA" id="ARBA00023315"/>
    </source>
</evidence>
<evidence type="ECO:0000256" key="2">
    <source>
        <dbReference type="ARBA" id="ARBA00005420"/>
    </source>
</evidence>
<organism evidence="12 13">
    <name type="scientific">Klebsormidium nitens</name>
    <name type="common">Green alga</name>
    <name type="synonym">Ulothrix nitens</name>
    <dbReference type="NCBI Taxonomy" id="105231"/>
    <lineage>
        <taxon>Eukaryota</taxon>
        <taxon>Viridiplantae</taxon>
        <taxon>Streptophyta</taxon>
        <taxon>Klebsormidiophyceae</taxon>
        <taxon>Klebsormidiales</taxon>
        <taxon>Klebsormidiaceae</taxon>
        <taxon>Klebsormidium</taxon>
    </lineage>
</organism>
<dbReference type="Proteomes" id="UP000054558">
    <property type="component" value="Unassembled WGS sequence"/>
</dbReference>
<dbReference type="OrthoDB" id="264532at2759"/>
<dbReference type="InterPro" id="IPR007130">
    <property type="entry name" value="DAGAT"/>
</dbReference>
<dbReference type="GO" id="GO:0004144">
    <property type="term" value="F:diacylglycerol O-acyltransferase activity"/>
    <property type="evidence" value="ECO:0000318"/>
    <property type="project" value="GO_Central"/>
</dbReference>
<evidence type="ECO:0000256" key="5">
    <source>
        <dbReference type="ARBA" id="ARBA00022692"/>
    </source>
</evidence>
<protein>
    <recommendedName>
        <fullName evidence="11">Acyltransferase</fullName>
        <ecNumber evidence="11">2.3.1.-</ecNumber>
    </recommendedName>
</protein>
<keyword evidence="9 11" id="KW-0472">Membrane</keyword>
<sequence>MTTQVVHLAGGQASAGPPVQVRHAQHFLLMWAAEGWTRLKIFIALALWMGGFHANLLITIVALFNLRSQWGLCLLLLQMTMAFLPINEESDWGKKLAKWICTYAPMHFPMRVVFEDKDAFTPKRSYVVAVEPHSVLPLGIMEFASVLDVMPFQDKRVLASSAVYAVPFVRHIWSWMGMAPVGRREFKRLLDQGTTCVLVPGGVSECLYMERDKEVVFLNKRRGFIRMAIAAGAPLVPVFIFGQRETYHWWRPQGQWYEQLSKMLKFSPIVFWGIAGSPLPLPKPMLVAVGRPIAVEQSAEPIPDDVVVAKQSEFIAAMKDLHAKYKAEGGDEHVDFVVK</sequence>
<proteinExistence type="inferred from homology"/>
<keyword evidence="6 11" id="KW-0256">Endoplasmic reticulum</keyword>
<evidence type="ECO:0000256" key="9">
    <source>
        <dbReference type="ARBA" id="ARBA00023136"/>
    </source>
</evidence>
<dbReference type="CDD" id="cd07987">
    <property type="entry name" value="LPLAT_MGAT-like"/>
    <property type="match status" value="1"/>
</dbReference>
<evidence type="ECO:0000256" key="1">
    <source>
        <dbReference type="ARBA" id="ARBA00004477"/>
    </source>
</evidence>
<dbReference type="PANTHER" id="PTHR12317:SF63">
    <property type="entry name" value="DIACYLGLYCEROL O-ACYLTRANSFERASE 2"/>
    <property type="match status" value="1"/>
</dbReference>
<accession>A0A1Y1HRY6</accession>
<name>A0A1Y1HRY6_KLENI</name>
<dbReference type="PANTHER" id="PTHR12317">
    <property type="entry name" value="DIACYLGLYCEROL O-ACYLTRANSFERASE"/>
    <property type="match status" value="1"/>
</dbReference>
<evidence type="ECO:0000313" key="13">
    <source>
        <dbReference type="Proteomes" id="UP000054558"/>
    </source>
</evidence>
<comment type="similarity">
    <text evidence="2 11">Belongs to the diacylglycerol acyltransferase family.</text>
</comment>
<feature type="transmembrane region" description="Helical" evidence="11">
    <location>
        <begin position="41"/>
        <end position="63"/>
    </location>
</feature>
<evidence type="ECO:0000256" key="7">
    <source>
        <dbReference type="ARBA" id="ARBA00022989"/>
    </source>
</evidence>
<dbReference type="GO" id="GO:0005789">
    <property type="term" value="C:endoplasmic reticulum membrane"/>
    <property type="evidence" value="ECO:0000318"/>
    <property type="project" value="GO_Central"/>
</dbReference>
<keyword evidence="4 11" id="KW-0808">Transferase</keyword>
<dbReference type="Pfam" id="PF03982">
    <property type="entry name" value="DAGAT"/>
    <property type="match status" value="1"/>
</dbReference>
<dbReference type="AlphaFoldDB" id="A0A1Y1HRY6"/>
<dbReference type="STRING" id="105231.A0A1Y1HRY6"/>
<evidence type="ECO:0000256" key="8">
    <source>
        <dbReference type="ARBA" id="ARBA00023098"/>
    </source>
</evidence>
<evidence type="ECO:0000256" key="11">
    <source>
        <dbReference type="RuleBase" id="RU367023"/>
    </source>
</evidence>
<dbReference type="GO" id="GO:0019432">
    <property type="term" value="P:triglyceride biosynthetic process"/>
    <property type="evidence" value="ECO:0000318"/>
    <property type="project" value="GO_Central"/>
</dbReference>
<gene>
    <name evidence="12" type="ORF">KFL_000160010</name>
</gene>
<comment type="caution">
    <text evidence="11">Lacks conserved residue(s) required for the propagation of feature annotation.</text>
</comment>